<dbReference type="Gene3D" id="1.10.3720.10">
    <property type="entry name" value="MetI-like"/>
    <property type="match status" value="1"/>
</dbReference>
<dbReference type="SUPFAM" id="SSF161098">
    <property type="entry name" value="MetI-like"/>
    <property type="match status" value="1"/>
</dbReference>
<comment type="subcellular location">
    <subcellularLocation>
        <location evidence="1 5">Cell membrane</location>
        <topology evidence="1 5">Multi-pass membrane protein</topology>
    </subcellularLocation>
</comment>
<dbReference type="InterPro" id="IPR035906">
    <property type="entry name" value="MetI-like_sf"/>
</dbReference>
<proteinExistence type="inferred from homology"/>
<organism evidence="7 8">
    <name type="scientific">Alsobacter metallidurans</name>
    <dbReference type="NCBI Taxonomy" id="340221"/>
    <lineage>
        <taxon>Bacteria</taxon>
        <taxon>Pseudomonadati</taxon>
        <taxon>Pseudomonadota</taxon>
        <taxon>Alphaproteobacteria</taxon>
        <taxon>Hyphomicrobiales</taxon>
        <taxon>Alsobacteraceae</taxon>
        <taxon>Alsobacter</taxon>
    </lineage>
</organism>
<sequence>MSASLAPITHDPNAPGHYVNTAPFDPSAAEKMSAHEEAFYRASSLQLIWWKFKRHRVALASAIFLVALYLMLPFVEVIAPYGLATRNAEHLSAPPQGVHIMHEGSLRTPFVYPYAFKFNLDTFRREYVEDRTKPQPLRFFCQGAPYAFWGVIQSRFHLVCPPEGGTFFLVGTDKLGRDLFSRIIYGARISLTVGLLGIAVSFVIGLTLGGLAGYMGGWVDATVQRMIEVLRSLPELPLWLALSAALPANWSPVLVFFAITLILGLLDWPGLARAVRSKLLALREEEFVRAAELMGASRARIIAHHLVPNFMSHLIASATLSIPSMILGETALSFLGLGLRPPVTSWGVLLNEAQNLAAVNLYPWLLAPMVPVVLVVLAFNFMGDGLRDAADPYS</sequence>
<feature type="transmembrane region" description="Helical" evidence="5">
    <location>
        <begin position="57"/>
        <end position="79"/>
    </location>
</feature>
<keyword evidence="8" id="KW-1185">Reference proteome</keyword>
<feature type="transmembrane region" description="Helical" evidence="5">
    <location>
        <begin position="359"/>
        <end position="379"/>
    </location>
</feature>
<evidence type="ECO:0000256" key="1">
    <source>
        <dbReference type="ARBA" id="ARBA00004651"/>
    </source>
</evidence>
<dbReference type="PANTHER" id="PTHR43839:SF3">
    <property type="entry name" value="OLIGOPEPTIDE ABC TRANSPORTER, PERMEASE PROTEIN"/>
    <property type="match status" value="1"/>
</dbReference>
<keyword evidence="3 5" id="KW-1133">Transmembrane helix</keyword>
<feature type="domain" description="ABC transmembrane type-1" evidence="6">
    <location>
        <begin position="187"/>
        <end position="383"/>
    </location>
</feature>
<reference evidence="7" key="1">
    <citation type="journal article" date="2014" name="Int. J. Syst. Evol. Microbiol.">
        <title>Complete genome sequence of Corynebacterium casei LMG S-19264T (=DSM 44701T), isolated from a smear-ripened cheese.</title>
        <authorList>
            <consortium name="US DOE Joint Genome Institute (JGI-PGF)"/>
            <person name="Walter F."/>
            <person name="Albersmeier A."/>
            <person name="Kalinowski J."/>
            <person name="Ruckert C."/>
        </authorList>
    </citation>
    <scope>NUCLEOTIDE SEQUENCE</scope>
    <source>
        <strain evidence="7">CGMCC 1.12214</strain>
    </source>
</reference>
<comment type="caution">
    <text evidence="7">The sequence shown here is derived from an EMBL/GenBank/DDBJ whole genome shotgun (WGS) entry which is preliminary data.</text>
</comment>
<evidence type="ECO:0000256" key="4">
    <source>
        <dbReference type="ARBA" id="ARBA00023136"/>
    </source>
</evidence>
<dbReference type="GO" id="GO:0055085">
    <property type="term" value="P:transmembrane transport"/>
    <property type="evidence" value="ECO:0007669"/>
    <property type="project" value="InterPro"/>
</dbReference>
<dbReference type="CDD" id="cd06261">
    <property type="entry name" value="TM_PBP2"/>
    <property type="match status" value="1"/>
</dbReference>
<dbReference type="FunFam" id="1.10.3720.10:FF:000059">
    <property type="entry name" value="Oligopeptide ABC transporter, permease protein"/>
    <property type="match status" value="1"/>
</dbReference>
<keyword evidence="2 5" id="KW-0812">Transmembrane</keyword>
<dbReference type="Pfam" id="PF12911">
    <property type="entry name" value="OppC_N"/>
    <property type="match status" value="1"/>
</dbReference>
<name>A0A917I513_9HYPH</name>
<evidence type="ECO:0000313" key="7">
    <source>
        <dbReference type="EMBL" id="GGH11815.1"/>
    </source>
</evidence>
<dbReference type="GO" id="GO:0005886">
    <property type="term" value="C:plasma membrane"/>
    <property type="evidence" value="ECO:0007669"/>
    <property type="project" value="UniProtKB-SubCell"/>
</dbReference>
<feature type="transmembrane region" description="Helical" evidence="5">
    <location>
        <begin position="189"/>
        <end position="216"/>
    </location>
</feature>
<gene>
    <name evidence="7" type="ORF">GCM10007036_09150</name>
</gene>
<dbReference type="PANTHER" id="PTHR43839">
    <property type="entry name" value="OPPC IN A BINDING PROTEIN-DEPENDENT TRANSPORT SYSTEM"/>
    <property type="match status" value="1"/>
</dbReference>
<feature type="transmembrane region" description="Helical" evidence="5">
    <location>
        <begin position="236"/>
        <end position="266"/>
    </location>
</feature>
<evidence type="ECO:0000256" key="3">
    <source>
        <dbReference type="ARBA" id="ARBA00022989"/>
    </source>
</evidence>
<evidence type="ECO:0000259" key="6">
    <source>
        <dbReference type="PROSITE" id="PS50928"/>
    </source>
</evidence>
<evidence type="ECO:0000256" key="2">
    <source>
        <dbReference type="ARBA" id="ARBA00022692"/>
    </source>
</evidence>
<dbReference type="EMBL" id="BMES01000001">
    <property type="protein sequence ID" value="GGH11815.1"/>
    <property type="molecule type" value="Genomic_DNA"/>
</dbReference>
<dbReference type="InterPro" id="IPR000515">
    <property type="entry name" value="MetI-like"/>
</dbReference>
<dbReference type="AlphaFoldDB" id="A0A917I513"/>
<accession>A0A917I513</accession>
<protein>
    <submittedName>
        <fullName evidence="7">Peptide ABC transporter permease</fullName>
    </submittedName>
</protein>
<evidence type="ECO:0000313" key="8">
    <source>
        <dbReference type="Proteomes" id="UP000603912"/>
    </source>
</evidence>
<dbReference type="InterPro" id="IPR025966">
    <property type="entry name" value="OppC_N"/>
</dbReference>
<keyword evidence="5" id="KW-0813">Transport</keyword>
<keyword evidence="4 5" id="KW-0472">Membrane</keyword>
<dbReference type="PROSITE" id="PS50928">
    <property type="entry name" value="ABC_TM1"/>
    <property type="match status" value="1"/>
</dbReference>
<reference evidence="7" key="2">
    <citation type="submission" date="2020-09" db="EMBL/GenBank/DDBJ databases">
        <authorList>
            <person name="Sun Q."/>
            <person name="Zhou Y."/>
        </authorList>
    </citation>
    <scope>NUCLEOTIDE SEQUENCE</scope>
    <source>
        <strain evidence="7">CGMCC 1.12214</strain>
    </source>
</reference>
<evidence type="ECO:0000256" key="5">
    <source>
        <dbReference type="RuleBase" id="RU363032"/>
    </source>
</evidence>
<comment type="similarity">
    <text evidence="5">Belongs to the binding-protein-dependent transport system permease family.</text>
</comment>
<dbReference type="Proteomes" id="UP000603912">
    <property type="component" value="Unassembled WGS sequence"/>
</dbReference>
<dbReference type="Pfam" id="PF00528">
    <property type="entry name" value="BPD_transp_1"/>
    <property type="match status" value="1"/>
</dbReference>